<keyword evidence="2" id="KW-1185">Reference proteome</keyword>
<name>A0A9W2X2R7_PHYMC</name>
<reference evidence="3" key="1">
    <citation type="submission" date="2025-08" db="UniProtKB">
        <authorList>
            <consortium name="RefSeq"/>
        </authorList>
    </citation>
    <scope>IDENTIFICATION</scope>
    <source>
        <tissue evidence="3">Muscle</tissue>
    </source>
</reference>
<evidence type="ECO:0000313" key="3">
    <source>
        <dbReference type="RefSeq" id="XP_054945736.1"/>
    </source>
</evidence>
<evidence type="ECO:0000256" key="1">
    <source>
        <dbReference type="SAM" id="MobiDB-lite"/>
    </source>
</evidence>
<dbReference type="KEGG" id="pcad:129392716"/>
<protein>
    <submittedName>
        <fullName evidence="3">Basic proline-rich protein-like</fullName>
    </submittedName>
</protein>
<dbReference type="RefSeq" id="XP_054945736.1">
    <property type="nucleotide sequence ID" value="XM_055089761.1"/>
</dbReference>
<dbReference type="GeneID" id="129392716"/>
<sequence>MIPSKTALTSDIHCKFGVSQATYTSDQLAANSGVPMTHSGCGCRGDFLCRPPPPPPPARPLPARTHGRRVARSGGRASERGPRPGRGARRPRGPAQAARPRPPGTCGRRRTPAGPALPRAKRHRWHPAPPTSGRAVHRGRPRGRPAALGARDGPARPALSPALVGGSASSSPHPRKPTPTSAFELRSAPFSWPSATSATQTAADPPECPERPPGGLAPPRLFLDGGSSGRCWLNALAFTFQPLLTTPPLVQRLREEQEMLYQHSWLPGISV</sequence>
<feature type="compositionally biased region" description="Low complexity" evidence="1">
    <location>
        <begin position="144"/>
        <end position="158"/>
    </location>
</feature>
<organism evidence="2 3">
    <name type="scientific">Physeter macrocephalus</name>
    <name type="common">Sperm whale</name>
    <name type="synonym">Physeter catodon</name>
    <dbReference type="NCBI Taxonomy" id="9755"/>
    <lineage>
        <taxon>Eukaryota</taxon>
        <taxon>Metazoa</taxon>
        <taxon>Chordata</taxon>
        <taxon>Craniata</taxon>
        <taxon>Vertebrata</taxon>
        <taxon>Euteleostomi</taxon>
        <taxon>Mammalia</taxon>
        <taxon>Eutheria</taxon>
        <taxon>Laurasiatheria</taxon>
        <taxon>Artiodactyla</taxon>
        <taxon>Whippomorpha</taxon>
        <taxon>Cetacea</taxon>
        <taxon>Odontoceti</taxon>
        <taxon>Physeteridae</taxon>
        <taxon>Physeter</taxon>
    </lineage>
</organism>
<feature type="compositionally biased region" description="Polar residues" evidence="1">
    <location>
        <begin position="193"/>
        <end position="202"/>
    </location>
</feature>
<dbReference type="Proteomes" id="UP000248484">
    <property type="component" value="Chromosome 14"/>
</dbReference>
<evidence type="ECO:0000313" key="2">
    <source>
        <dbReference type="Proteomes" id="UP000248484"/>
    </source>
</evidence>
<gene>
    <name evidence="3" type="primary">LOC129392716</name>
</gene>
<dbReference type="AlphaFoldDB" id="A0A9W2X2R7"/>
<accession>A0A9W2X2R7</accession>
<feature type="region of interest" description="Disordered" evidence="1">
    <location>
        <begin position="52"/>
        <end position="221"/>
    </location>
</feature>
<proteinExistence type="predicted"/>